<dbReference type="RefSeq" id="WP_098246915.1">
    <property type="nucleotide sequence ID" value="NZ_CP022685.1"/>
</dbReference>
<proteinExistence type="predicted"/>
<sequence length="159" mass="16420">MAVHRVVTLPFVDPRACRVAYADALPLPGVRQVAVLERAADGTLDVPLGHDAEAGDATMGAGAAGGLLGLVTGPLGALLGATAGAAFGNALEVQREGEEYAAMIVLSADVRDGTSLLVLDLKEEAEGPLDELAARYGTVARREEAKDFAARVRKAWKDA</sequence>
<protein>
    <recommendedName>
        <fullName evidence="3">DUF1269 domain-containing protein</fullName>
    </recommendedName>
</protein>
<gene>
    <name evidence="1" type="ORF">KY5_8066c</name>
</gene>
<evidence type="ECO:0000313" key="2">
    <source>
        <dbReference type="Proteomes" id="UP000221011"/>
    </source>
</evidence>
<reference evidence="1 2" key="1">
    <citation type="submission" date="2017-08" db="EMBL/GenBank/DDBJ databases">
        <title>Complete Genome Sequence of Streptomyces formicae KY5, the formicamycin producer.</title>
        <authorList>
            <person name="Holmes N.A."/>
            <person name="Devine R."/>
            <person name="Qin Z."/>
            <person name="Seipke R.F."/>
            <person name="Wilkinson B."/>
            <person name="Hutchings M.I."/>
        </authorList>
    </citation>
    <scope>NUCLEOTIDE SEQUENCE [LARGE SCALE GENOMIC DNA]</scope>
    <source>
        <strain evidence="1 2">KY5</strain>
    </source>
</reference>
<dbReference type="KEGG" id="sfk:KY5_8066c"/>
<evidence type="ECO:0008006" key="3">
    <source>
        <dbReference type="Google" id="ProtNLM"/>
    </source>
</evidence>
<dbReference type="Proteomes" id="UP000221011">
    <property type="component" value="Chromosome"/>
</dbReference>
<name>A0A291QNH1_9ACTN</name>
<dbReference type="EMBL" id="CP022685">
    <property type="protein sequence ID" value="ATL33084.1"/>
    <property type="molecule type" value="Genomic_DNA"/>
</dbReference>
<dbReference type="AlphaFoldDB" id="A0A291QNH1"/>
<keyword evidence="2" id="KW-1185">Reference proteome</keyword>
<accession>A0A291QNH1</accession>
<organism evidence="1 2">
    <name type="scientific">Streptomyces formicae</name>
    <dbReference type="NCBI Taxonomy" id="1616117"/>
    <lineage>
        <taxon>Bacteria</taxon>
        <taxon>Bacillati</taxon>
        <taxon>Actinomycetota</taxon>
        <taxon>Actinomycetes</taxon>
        <taxon>Kitasatosporales</taxon>
        <taxon>Streptomycetaceae</taxon>
        <taxon>Streptomyces</taxon>
    </lineage>
</organism>
<evidence type="ECO:0000313" key="1">
    <source>
        <dbReference type="EMBL" id="ATL33084.1"/>
    </source>
</evidence>